<reference evidence="2 3" key="1">
    <citation type="journal article" date="2012" name="J. Bacteriol.">
        <title>Genome Sequence of the Filamentous Bacterium Fibrisoma limi BUZ 3T.</title>
        <authorList>
            <person name="Filippini M."/>
            <person name="Qi W."/>
            <person name="Jaenicke S."/>
            <person name="Goesmann A."/>
            <person name="Smits T.H."/>
            <person name="Bagheri H.C."/>
        </authorList>
    </citation>
    <scope>NUCLEOTIDE SEQUENCE [LARGE SCALE GENOMIC DNA]</scope>
    <source>
        <strain evidence="3">BUZ 3T</strain>
    </source>
</reference>
<feature type="region of interest" description="Disordered" evidence="1">
    <location>
        <begin position="1"/>
        <end position="22"/>
    </location>
</feature>
<organism evidence="2 3">
    <name type="scientific">Fibrisoma limi BUZ 3</name>
    <dbReference type="NCBI Taxonomy" id="1185876"/>
    <lineage>
        <taxon>Bacteria</taxon>
        <taxon>Pseudomonadati</taxon>
        <taxon>Bacteroidota</taxon>
        <taxon>Cytophagia</taxon>
        <taxon>Cytophagales</taxon>
        <taxon>Spirosomataceae</taxon>
        <taxon>Fibrisoma</taxon>
    </lineage>
</organism>
<dbReference type="Proteomes" id="UP000009309">
    <property type="component" value="Unassembled WGS sequence"/>
</dbReference>
<accession>I2GF95</accession>
<feature type="compositionally biased region" description="Basic and acidic residues" evidence="1">
    <location>
        <begin position="8"/>
        <end position="18"/>
    </location>
</feature>
<dbReference type="EMBL" id="CAIT01000005">
    <property type="protein sequence ID" value="CCH52570.1"/>
    <property type="molecule type" value="Genomic_DNA"/>
</dbReference>
<evidence type="ECO:0000313" key="3">
    <source>
        <dbReference type="Proteomes" id="UP000009309"/>
    </source>
</evidence>
<dbReference type="AlphaFoldDB" id="I2GF95"/>
<name>I2GF95_9BACT</name>
<protein>
    <submittedName>
        <fullName evidence="2">Uncharacterized protein</fullName>
    </submittedName>
</protein>
<evidence type="ECO:0000313" key="2">
    <source>
        <dbReference type="EMBL" id="CCH52570.1"/>
    </source>
</evidence>
<comment type="caution">
    <text evidence="2">The sequence shown here is derived from an EMBL/GenBank/DDBJ whole genome shotgun (WGS) entry which is preliminary data.</text>
</comment>
<sequence>MPEQQVKPLREEDKKQNNENDNEYVVPAIGKDVRLILVVKIPDTLH</sequence>
<gene>
    <name evidence="2" type="ORF">BN8_01581</name>
</gene>
<proteinExistence type="predicted"/>
<keyword evidence="3" id="KW-1185">Reference proteome</keyword>
<evidence type="ECO:0000256" key="1">
    <source>
        <dbReference type="SAM" id="MobiDB-lite"/>
    </source>
</evidence>